<dbReference type="InterPro" id="IPR005928">
    <property type="entry name" value="6P-beta-galactosidase"/>
</dbReference>
<dbReference type="NCBIfam" id="NF010036">
    <property type="entry name" value="PRK13511.1"/>
    <property type="match status" value="1"/>
</dbReference>
<dbReference type="PROSITE" id="PS00572">
    <property type="entry name" value="GLYCOSYL_HYDROL_F1_1"/>
    <property type="match status" value="1"/>
</dbReference>
<comment type="similarity">
    <text evidence="1">Belongs to the glycosyl hydrolase 1 family.</text>
</comment>
<evidence type="ECO:0000313" key="7">
    <source>
        <dbReference type="Proteomes" id="UP000004830"/>
    </source>
</evidence>
<dbReference type="STRING" id="742742.HMPREF9452_00761"/>
<dbReference type="SUPFAM" id="SSF51445">
    <property type="entry name" value="(Trans)glycosidases"/>
    <property type="match status" value="1"/>
</dbReference>
<dbReference type="InterPro" id="IPR018120">
    <property type="entry name" value="Glyco_hydro_1_AS"/>
</dbReference>
<dbReference type="GO" id="GO:0008422">
    <property type="term" value="F:beta-glucosidase activity"/>
    <property type="evidence" value="ECO:0007669"/>
    <property type="project" value="UniProtKB-EC"/>
</dbReference>
<dbReference type="InterPro" id="IPR001360">
    <property type="entry name" value="Glyco_hydro_1"/>
</dbReference>
<dbReference type="RefSeq" id="WP_009140796.1">
    <property type="nucleotide sequence ID" value="NZ_JH126468.1"/>
</dbReference>
<evidence type="ECO:0000256" key="2">
    <source>
        <dbReference type="ARBA" id="ARBA00012744"/>
    </source>
</evidence>
<evidence type="ECO:0000256" key="5">
    <source>
        <dbReference type="PROSITE-ProRule" id="PRU10055"/>
    </source>
</evidence>
<organism evidence="6 7">
    <name type="scientific">Collinsella tanakaei YIT 12063</name>
    <dbReference type="NCBI Taxonomy" id="742742"/>
    <lineage>
        <taxon>Bacteria</taxon>
        <taxon>Bacillati</taxon>
        <taxon>Actinomycetota</taxon>
        <taxon>Coriobacteriia</taxon>
        <taxon>Coriobacteriales</taxon>
        <taxon>Coriobacteriaceae</taxon>
        <taxon>Collinsella</taxon>
    </lineage>
</organism>
<dbReference type="GO" id="GO:0019512">
    <property type="term" value="P:lactose catabolic process via tagatose-6-phosphate"/>
    <property type="evidence" value="ECO:0007669"/>
    <property type="project" value="InterPro"/>
</dbReference>
<dbReference type="EMBL" id="ADLS01000009">
    <property type="protein sequence ID" value="EGX67059.1"/>
    <property type="molecule type" value="Genomic_DNA"/>
</dbReference>
<keyword evidence="7" id="KW-1185">Reference proteome</keyword>
<dbReference type="GeneID" id="62758518"/>
<dbReference type="GO" id="GO:0033920">
    <property type="term" value="F:6-phospho-beta-galactosidase activity"/>
    <property type="evidence" value="ECO:0007669"/>
    <property type="project" value="InterPro"/>
</dbReference>
<dbReference type="InterPro" id="IPR017853">
    <property type="entry name" value="GH"/>
</dbReference>
<proteinExistence type="inferred from homology"/>
<dbReference type="Gene3D" id="3.20.20.80">
    <property type="entry name" value="Glycosidases"/>
    <property type="match status" value="1"/>
</dbReference>
<dbReference type="FunFam" id="3.20.20.80:FF:000004">
    <property type="entry name" value="Beta-glucosidase 6-phospho-beta-glucosidase"/>
    <property type="match status" value="1"/>
</dbReference>
<dbReference type="eggNOG" id="COG2723">
    <property type="taxonomic scope" value="Bacteria"/>
</dbReference>
<evidence type="ECO:0000256" key="3">
    <source>
        <dbReference type="ARBA" id="ARBA00022801"/>
    </source>
</evidence>
<dbReference type="NCBIfam" id="TIGR01233">
    <property type="entry name" value="lacG"/>
    <property type="match status" value="1"/>
</dbReference>
<keyword evidence="3" id="KW-0378">Hydrolase</keyword>
<dbReference type="PATRIC" id="fig|742742.3.peg.736"/>
<comment type="caution">
    <text evidence="6">The sequence shown here is derived from an EMBL/GenBank/DDBJ whole genome shotgun (WGS) entry which is preliminary data.</text>
</comment>
<dbReference type="GO" id="GO:0005829">
    <property type="term" value="C:cytosol"/>
    <property type="evidence" value="ECO:0007669"/>
    <property type="project" value="TreeGrafter"/>
</dbReference>
<feature type="active site" description="Nucleophile" evidence="5">
    <location>
        <position position="377"/>
    </location>
</feature>
<dbReference type="PANTHER" id="PTHR10353:SF36">
    <property type="entry name" value="LP05116P"/>
    <property type="match status" value="1"/>
</dbReference>
<dbReference type="Proteomes" id="UP000004830">
    <property type="component" value="Unassembled WGS sequence"/>
</dbReference>
<dbReference type="PANTHER" id="PTHR10353">
    <property type="entry name" value="GLYCOSYL HYDROLASE"/>
    <property type="match status" value="1"/>
</dbReference>
<keyword evidence="4" id="KW-0326">Glycosidase</keyword>
<dbReference type="Pfam" id="PF00232">
    <property type="entry name" value="Glyco_hydro_1"/>
    <property type="match status" value="1"/>
</dbReference>
<dbReference type="PRINTS" id="PR00131">
    <property type="entry name" value="GLHYDRLASE1"/>
</dbReference>
<evidence type="ECO:0000256" key="4">
    <source>
        <dbReference type="ARBA" id="ARBA00023295"/>
    </source>
</evidence>
<dbReference type="EC" id="3.2.1.21" evidence="2"/>
<name>G1WHL1_9ACTN</name>
<gene>
    <name evidence="6" type="ORF">HMPREF9452_00761</name>
</gene>
<dbReference type="AlphaFoldDB" id="G1WHL1"/>
<dbReference type="OrthoDB" id="3182512at2"/>
<reference evidence="6 7" key="1">
    <citation type="submission" date="2011-06" db="EMBL/GenBank/DDBJ databases">
        <title>The Genome Sequence of Collinsella tanakaei YIT 12063.</title>
        <authorList>
            <consortium name="The Broad Institute Genome Sequencing Platform"/>
            <person name="Earl A."/>
            <person name="Ward D."/>
            <person name="Feldgarden M."/>
            <person name="Gevers D."/>
            <person name="Morotomi M."/>
            <person name="Young S.K."/>
            <person name="Zeng Q."/>
            <person name="Gargeya S."/>
            <person name="Fitzgerald M."/>
            <person name="Haas B."/>
            <person name="Abouelleil A."/>
            <person name="Alvarado L."/>
            <person name="Arachchi H.M."/>
            <person name="Berlin A."/>
            <person name="Brown A."/>
            <person name="Chapman S.B."/>
            <person name="Chen Z."/>
            <person name="Dunbar C."/>
            <person name="Freedman E."/>
            <person name="Gearin G."/>
            <person name="Gellesch M."/>
            <person name="Goldberg J."/>
            <person name="Griggs A."/>
            <person name="Gujja S."/>
            <person name="Heiman D."/>
            <person name="Howarth C."/>
            <person name="Larson L."/>
            <person name="Lui A."/>
            <person name="MacDonald P.J.P."/>
            <person name="Mehta T."/>
            <person name="Montmayeur A."/>
            <person name="Murphy C."/>
            <person name="Neiman D."/>
            <person name="Pearson M."/>
            <person name="Priest M."/>
            <person name="Roberts A."/>
            <person name="Saif S."/>
            <person name="Shea T."/>
            <person name="Shenoy N."/>
            <person name="Sisk P."/>
            <person name="Stolte C."/>
            <person name="Sykes S."/>
            <person name="Wortman J."/>
            <person name="Nusbaum C."/>
            <person name="Birren B."/>
        </authorList>
    </citation>
    <scope>NUCLEOTIDE SEQUENCE [LARGE SCALE GENOMIC DNA]</scope>
    <source>
        <strain evidence="6 7">YIT 12063</strain>
    </source>
</reference>
<sequence>MSSNQFPANFVFGGATAAYQVEGETQTHGKGKVAWDDFLKDQGRFSPDPASDFYNQYPRDLELCERFGMNGIRLSIAWSRIFPSGTGKVNPEGIQYYHDLFKCCRAHGVEPYVTLHHFDTPLALFEKGDFLNRETIDAFVDYATFCFKEFADDVTYWFTFNEIWADATNTFIEGTFPGGEKANLAKCFQCEHNMMLAHARAVLAFKHGGFSGKIGVIQSLEYKYPLDENSAADINAAKNEDVLQNQFLLDATFRGDYAADTLEVANRLAAVSGGSIEIREDDLVIMREAAALNDYLGVNYYQSRFLRAYEGENDLHHNGTGEKGTDRFRLAGVGERVNKPGIPTTDWDWIIYPEGLFDLLVRIRLQYPNYKEIFITENGMGYKDPFVDGFVDDAPRIDYVEKHLAAVLRAIEAGVNVGGYFMWSLQDQFSWTNGYNKRYGFFYVDYETQERTPKASAYWFKRVAQTHCL</sequence>
<dbReference type="HOGENOM" id="CLU_001859_1_3_11"/>
<evidence type="ECO:0000256" key="1">
    <source>
        <dbReference type="ARBA" id="ARBA00010838"/>
    </source>
</evidence>
<evidence type="ECO:0000313" key="6">
    <source>
        <dbReference type="EMBL" id="EGX67059.1"/>
    </source>
</evidence>
<accession>G1WHL1</accession>
<protein>
    <recommendedName>
        <fullName evidence="2">beta-glucosidase</fullName>
        <ecNumber evidence="2">3.2.1.21</ecNumber>
    </recommendedName>
</protein>